<dbReference type="Proteomes" id="UP000623958">
    <property type="component" value="Unassembled WGS sequence"/>
</dbReference>
<dbReference type="EMBL" id="BNBA01000020">
    <property type="protein sequence ID" value="GHH56112.1"/>
    <property type="molecule type" value="Genomic_DNA"/>
</dbReference>
<comment type="caution">
    <text evidence="1">The sequence shown here is derived from an EMBL/GenBank/DDBJ whole genome shotgun (WGS) entry which is preliminary data.</text>
</comment>
<accession>A0A919F9K6</accession>
<evidence type="ECO:0000313" key="2">
    <source>
        <dbReference type="Proteomes" id="UP000623958"/>
    </source>
</evidence>
<reference evidence="1" key="1">
    <citation type="journal article" date="2014" name="Int. J. Syst. Evol. Microbiol.">
        <title>Complete genome sequence of Corynebacterium casei LMG S-19264T (=DSM 44701T), isolated from a smear-ripened cheese.</title>
        <authorList>
            <consortium name="US DOE Joint Genome Institute (JGI-PGF)"/>
            <person name="Walter F."/>
            <person name="Albersmeier A."/>
            <person name="Kalinowski J."/>
            <person name="Ruckert C."/>
        </authorList>
    </citation>
    <scope>NUCLEOTIDE SEQUENCE</scope>
    <source>
        <strain evidence="1">JCM 13306</strain>
    </source>
</reference>
<evidence type="ECO:0000313" key="1">
    <source>
        <dbReference type="EMBL" id="GHH56112.1"/>
    </source>
</evidence>
<protein>
    <submittedName>
        <fullName evidence="1">Uncharacterized protein</fullName>
    </submittedName>
</protein>
<proteinExistence type="predicted"/>
<organism evidence="1 2">
    <name type="scientific">Xanthomonas boreopolis</name>
    <dbReference type="NCBI Taxonomy" id="86183"/>
    <lineage>
        <taxon>Bacteria</taxon>
        <taxon>Pseudomonadati</taxon>
        <taxon>Pseudomonadota</taxon>
        <taxon>Gammaproteobacteria</taxon>
        <taxon>Lysobacterales</taxon>
        <taxon>Lysobacteraceae</taxon>
        <taxon>Xanthomonas</taxon>
    </lineage>
</organism>
<sequence>MAIRFDPLGRLALDQPRSIDLDFTMLAEIPAVLTVNTAGNAAAATYVPTPGGSGSSGLVINGGTASSAFAEVSLPEIDPTDLRAIAFSAEFLTPPTSETTPNIFIMELMGTGAGFGHGRYTSGSLSAWFKAVDGVGPRYVETYTDRIQARRRYKLGLIADLESTDLYSFDGEIRDFQIADLWPAAGFAQAPYTAKLRLQNNTSGADSQITLKKIALHWWEK</sequence>
<name>A0A919F9K6_9XANT</name>
<keyword evidence="2" id="KW-1185">Reference proteome</keyword>
<gene>
    <name evidence="1" type="ORF">GCM10009090_25340</name>
</gene>
<dbReference type="AlphaFoldDB" id="A0A919F9K6"/>
<dbReference type="RefSeq" id="WP_434029525.1">
    <property type="nucleotide sequence ID" value="NZ_BNBA01000020.1"/>
</dbReference>
<reference evidence="1" key="2">
    <citation type="submission" date="2020-09" db="EMBL/GenBank/DDBJ databases">
        <authorList>
            <person name="Sun Q."/>
            <person name="Ohkuma M."/>
        </authorList>
    </citation>
    <scope>NUCLEOTIDE SEQUENCE</scope>
    <source>
        <strain evidence="1">JCM 13306</strain>
    </source>
</reference>